<keyword evidence="3 6" id="KW-0812">Transmembrane</keyword>
<gene>
    <name evidence="8" type="ORF">ABIE21_002239</name>
</gene>
<sequence length="88" mass="9693">MAAEIETKNPLIPEIYDLVWVATPILFLALTVVALVSFSRTAHRSMTELFVWLAIILFVPVFGPIAWLLVKSSLRKAPSAVDTGAQPE</sequence>
<evidence type="ECO:0000313" key="8">
    <source>
        <dbReference type="EMBL" id="MET4582729.1"/>
    </source>
</evidence>
<keyword evidence="2" id="KW-1003">Cell membrane</keyword>
<evidence type="ECO:0000256" key="3">
    <source>
        <dbReference type="ARBA" id="ARBA00022692"/>
    </source>
</evidence>
<evidence type="ECO:0000256" key="1">
    <source>
        <dbReference type="ARBA" id="ARBA00004651"/>
    </source>
</evidence>
<keyword evidence="4 6" id="KW-1133">Transmembrane helix</keyword>
<evidence type="ECO:0000256" key="2">
    <source>
        <dbReference type="ARBA" id="ARBA00022475"/>
    </source>
</evidence>
<evidence type="ECO:0000256" key="5">
    <source>
        <dbReference type="ARBA" id="ARBA00023136"/>
    </source>
</evidence>
<dbReference type="EMBL" id="JBEPSJ010000002">
    <property type="protein sequence ID" value="MET4582729.1"/>
    <property type="molecule type" value="Genomic_DNA"/>
</dbReference>
<dbReference type="Pfam" id="PF13396">
    <property type="entry name" value="PLDc_N"/>
    <property type="match status" value="1"/>
</dbReference>
<dbReference type="Proteomes" id="UP001549257">
    <property type="component" value="Unassembled WGS sequence"/>
</dbReference>
<feature type="transmembrane region" description="Helical" evidence="6">
    <location>
        <begin position="50"/>
        <end position="70"/>
    </location>
</feature>
<dbReference type="RefSeq" id="WP_354024901.1">
    <property type="nucleotide sequence ID" value="NZ_JBEPSJ010000002.1"/>
</dbReference>
<feature type="transmembrane region" description="Helical" evidence="6">
    <location>
        <begin position="18"/>
        <end position="38"/>
    </location>
</feature>
<keyword evidence="5 6" id="KW-0472">Membrane</keyword>
<comment type="caution">
    <text evidence="8">The sequence shown here is derived from an EMBL/GenBank/DDBJ whole genome shotgun (WGS) entry which is preliminary data.</text>
</comment>
<keyword evidence="9" id="KW-1185">Reference proteome</keyword>
<organism evidence="8 9">
    <name type="scientific">Conyzicola nivalis</name>
    <dbReference type="NCBI Taxonomy" id="1477021"/>
    <lineage>
        <taxon>Bacteria</taxon>
        <taxon>Bacillati</taxon>
        <taxon>Actinomycetota</taxon>
        <taxon>Actinomycetes</taxon>
        <taxon>Micrococcales</taxon>
        <taxon>Microbacteriaceae</taxon>
        <taxon>Conyzicola</taxon>
    </lineage>
</organism>
<name>A0ABV2QNV8_9MICO</name>
<evidence type="ECO:0000256" key="4">
    <source>
        <dbReference type="ARBA" id="ARBA00022989"/>
    </source>
</evidence>
<evidence type="ECO:0000259" key="7">
    <source>
        <dbReference type="Pfam" id="PF13396"/>
    </source>
</evidence>
<comment type="subcellular location">
    <subcellularLocation>
        <location evidence="1">Cell membrane</location>
        <topology evidence="1">Multi-pass membrane protein</topology>
    </subcellularLocation>
</comment>
<reference evidence="8 9" key="1">
    <citation type="submission" date="2024-06" db="EMBL/GenBank/DDBJ databases">
        <title>Sorghum-associated microbial communities from plants grown in Nebraska, USA.</title>
        <authorList>
            <person name="Schachtman D."/>
        </authorList>
    </citation>
    <scope>NUCLEOTIDE SEQUENCE [LARGE SCALE GENOMIC DNA]</scope>
    <source>
        <strain evidence="8 9">2857</strain>
    </source>
</reference>
<proteinExistence type="predicted"/>
<accession>A0ABV2QNV8</accession>
<dbReference type="InterPro" id="IPR027379">
    <property type="entry name" value="CLS_N"/>
</dbReference>
<protein>
    <recommendedName>
        <fullName evidence="7">Cardiolipin synthase N-terminal domain-containing protein</fullName>
    </recommendedName>
</protein>
<feature type="domain" description="Cardiolipin synthase N-terminal" evidence="7">
    <location>
        <begin position="29"/>
        <end position="70"/>
    </location>
</feature>
<evidence type="ECO:0000313" key="9">
    <source>
        <dbReference type="Proteomes" id="UP001549257"/>
    </source>
</evidence>
<evidence type="ECO:0000256" key="6">
    <source>
        <dbReference type="SAM" id="Phobius"/>
    </source>
</evidence>